<dbReference type="EMBL" id="MU150277">
    <property type="protein sequence ID" value="KAF9461919.1"/>
    <property type="molecule type" value="Genomic_DNA"/>
</dbReference>
<evidence type="ECO:0000256" key="1">
    <source>
        <dbReference type="SAM" id="MobiDB-lite"/>
    </source>
</evidence>
<keyword evidence="3" id="KW-1185">Reference proteome</keyword>
<evidence type="ECO:0000313" key="2">
    <source>
        <dbReference type="EMBL" id="KAF9461919.1"/>
    </source>
</evidence>
<name>A0A9P6CII5_9AGAR</name>
<feature type="region of interest" description="Disordered" evidence="1">
    <location>
        <begin position="1"/>
        <end position="20"/>
    </location>
</feature>
<proteinExistence type="predicted"/>
<dbReference type="Proteomes" id="UP000807353">
    <property type="component" value="Unassembled WGS sequence"/>
</dbReference>
<accession>A0A9P6CII5</accession>
<comment type="caution">
    <text evidence="2">The sequence shown here is derived from an EMBL/GenBank/DDBJ whole genome shotgun (WGS) entry which is preliminary data.</text>
</comment>
<reference evidence="2" key="1">
    <citation type="submission" date="2020-11" db="EMBL/GenBank/DDBJ databases">
        <authorList>
            <consortium name="DOE Joint Genome Institute"/>
            <person name="Ahrendt S."/>
            <person name="Riley R."/>
            <person name="Andreopoulos W."/>
            <person name="Labutti K."/>
            <person name="Pangilinan J."/>
            <person name="Ruiz-Duenas F.J."/>
            <person name="Barrasa J.M."/>
            <person name="Sanchez-Garcia M."/>
            <person name="Camarero S."/>
            <person name="Miyauchi S."/>
            <person name="Serrano A."/>
            <person name="Linde D."/>
            <person name="Babiker R."/>
            <person name="Drula E."/>
            <person name="Ayuso-Fernandez I."/>
            <person name="Pacheco R."/>
            <person name="Padilla G."/>
            <person name="Ferreira P."/>
            <person name="Barriuso J."/>
            <person name="Kellner H."/>
            <person name="Castanera R."/>
            <person name="Alfaro M."/>
            <person name="Ramirez L."/>
            <person name="Pisabarro A.G."/>
            <person name="Kuo A."/>
            <person name="Tritt A."/>
            <person name="Lipzen A."/>
            <person name="He G."/>
            <person name="Yan M."/>
            <person name="Ng V."/>
            <person name="Cullen D."/>
            <person name="Martin F."/>
            <person name="Rosso M.-N."/>
            <person name="Henrissat B."/>
            <person name="Hibbett D."/>
            <person name="Martinez A.T."/>
            <person name="Grigoriev I.V."/>
        </authorList>
    </citation>
    <scope>NUCLEOTIDE SEQUENCE</scope>
    <source>
        <strain evidence="2">CBS 247.69</strain>
    </source>
</reference>
<dbReference type="AlphaFoldDB" id="A0A9P6CII5"/>
<evidence type="ECO:0000313" key="3">
    <source>
        <dbReference type="Proteomes" id="UP000807353"/>
    </source>
</evidence>
<dbReference type="InterPro" id="IPR046521">
    <property type="entry name" value="DUF6698"/>
</dbReference>
<dbReference type="OrthoDB" id="2998394at2759"/>
<gene>
    <name evidence="2" type="ORF">BDZ94DRAFT_1310119</name>
</gene>
<organism evidence="2 3">
    <name type="scientific">Collybia nuda</name>
    <dbReference type="NCBI Taxonomy" id="64659"/>
    <lineage>
        <taxon>Eukaryota</taxon>
        <taxon>Fungi</taxon>
        <taxon>Dikarya</taxon>
        <taxon>Basidiomycota</taxon>
        <taxon>Agaricomycotina</taxon>
        <taxon>Agaricomycetes</taxon>
        <taxon>Agaricomycetidae</taxon>
        <taxon>Agaricales</taxon>
        <taxon>Tricholomatineae</taxon>
        <taxon>Clitocybaceae</taxon>
        <taxon>Collybia</taxon>
    </lineage>
</organism>
<protein>
    <submittedName>
        <fullName evidence="2">Uncharacterized protein</fullName>
    </submittedName>
</protein>
<sequence length="313" mass="35198">MAGKRTLEAPETNGRKKLRPETLPVAELAQHFSRTVHTFVDISDVIEKGLEVRPLSNIPENPLSVNQRRDFVIFKKLLEIIPVIEEFIEDDNIARIAPQVQTKMGKFRSQDANSLKLAILDLVLLLPGYESNLPPTKKTNRGFCHDPTGSPLCPVGIDWCDKLKTGKIVVTPEMWPIFVYADHQYDPDNPQKGLFRGALLVMVFKHIFLSPAFARGERLTKRPGHAVKHNMTCVTPGSIAKSFDADSKRFYNNILKAFGDTENYTDEVIDLLAWWDRQIFLNSQDEDVSTINALRSTVSADTPLIEGTGDTLN</sequence>
<dbReference type="Pfam" id="PF20414">
    <property type="entry name" value="DUF6698"/>
    <property type="match status" value="1"/>
</dbReference>